<dbReference type="EMBL" id="AZGZ01000002">
    <property type="protein sequence ID" value="KZZ97017.1"/>
    <property type="molecule type" value="Genomic_DNA"/>
</dbReference>
<evidence type="ECO:0000256" key="6">
    <source>
        <dbReference type="ARBA" id="ARBA00022824"/>
    </source>
</evidence>
<evidence type="ECO:0000313" key="19">
    <source>
        <dbReference type="EMBL" id="KZZ97017.1"/>
    </source>
</evidence>
<feature type="binding site" evidence="14">
    <location>
        <position position="302"/>
    </location>
    <ligand>
        <name>Zn(2+)</name>
        <dbReference type="ChEBI" id="CHEBI:29105"/>
        <note>catalytic</note>
    </ligand>
</feature>
<evidence type="ECO:0000256" key="10">
    <source>
        <dbReference type="ARBA" id="ARBA00023136"/>
    </source>
</evidence>
<evidence type="ECO:0000256" key="2">
    <source>
        <dbReference type="ARBA" id="ARBA00022670"/>
    </source>
</evidence>
<dbReference type="InterPro" id="IPR001915">
    <property type="entry name" value="Peptidase_M48"/>
</dbReference>
<comment type="catalytic activity">
    <reaction evidence="11 15">
        <text>Hydrolyzes the peptide bond -P2-(S-farnesyl or geranylgeranyl)C-P1'-P2'-P3'-COOH where P1' and P2' are amino acids with aliphatic side chains and P3' is any C-terminal residue.</text>
        <dbReference type="EC" id="3.4.24.84"/>
    </reaction>
</comment>
<sequence length="457" mass="51666">MSFLLEKLARLLDNPSIPWKSVLIGFSIGQFALESYLSFRQYKCLCEKKRPKALEAEISQEKFDQSQKYGRAKSRFGFVAGLYDRAQNIAFIYYDMFPKVWSIAGLVVSRYFPVMFSGEIGQSLVFVFIQNIAGLVLNLPVSYYSTFVLEEEFGFNKQTVSLWVSDIFKSQLLTIVLGAPIVSGLLKIIKSSGPSFFYYVWLFCVFIQIAGITIYPVLIQPLFNKLSPMEPGPLKEGVEALAAKLEFPLQGLHVIDGSKRSSHSNAYFYGLPWKKHIVLYDTLIEKSEPEEVIAVLGHELGHWKLNHTTKLMAISQFHILFLFALFSAFMNNKSLYEAFGFHNERPILIGFALFGEALTPTDSFVSLGMNSLTRKFEYQADAFASNLGYANELASGLIKLQLQNLSGLISDWMYSSYHHSHPILLERLTALGWKGTNAAKKEETDEKPTATSTDREL</sequence>
<proteinExistence type="inferred from homology"/>
<feature type="transmembrane region" description="Helical" evidence="15">
    <location>
        <begin position="167"/>
        <end position="189"/>
    </location>
</feature>
<dbReference type="InterPro" id="IPR027057">
    <property type="entry name" value="CAXX_Prtase_1"/>
</dbReference>
<dbReference type="Pfam" id="PF01435">
    <property type="entry name" value="Peptidase_M48"/>
    <property type="match status" value="1"/>
</dbReference>
<dbReference type="GO" id="GO:0005789">
    <property type="term" value="C:endoplasmic reticulum membrane"/>
    <property type="evidence" value="ECO:0007669"/>
    <property type="project" value="UniProtKB-SubCell"/>
</dbReference>
<keyword evidence="3 15" id="KW-0812">Transmembrane</keyword>
<dbReference type="GO" id="GO:0004222">
    <property type="term" value="F:metalloendopeptidase activity"/>
    <property type="evidence" value="ECO:0007669"/>
    <property type="project" value="UniProtKB-UniRule"/>
</dbReference>
<comment type="similarity">
    <text evidence="12 15">Belongs to the peptidase M48A family.</text>
</comment>
<feature type="compositionally biased region" description="Basic and acidic residues" evidence="16">
    <location>
        <begin position="439"/>
        <end position="457"/>
    </location>
</feature>
<keyword evidence="5 15" id="KW-0378">Hydrolase</keyword>
<evidence type="ECO:0000313" key="20">
    <source>
        <dbReference type="Proteomes" id="UP000242877"/>
    </source>
</evidence>
<evidence type="ECO:0000256" key="12">
    <source>
        <dbReference type="ARBA" id="ARBA00060927"/>
    </source>
</evidence>
<feature type="transmembrane region" description="Helical" evidence="15">
    <location>
        <begin position="311"/>
        <end position="330"/>
    </location>
</feature>
<dbReference type="Proteomes" id="UP000242877">
    <property type="component" value="Unassembled WGS sequence"/>
</dbReference>
<comment type="subcellular location">
    <subcellularLocation>
        <location evidence="1 15">Endoplasmic reticulum membrane</location>
        <topology evidence="1 15">Multi-pass membrane protein</topology>
    </subcellularLocation>
</comment>
<evidence type="ECO:0000256" key="1">
    <source>
        <dbReference type="ARBA" id="ARBA00004477"/>
    </source>
</evidence>
<accession>A0A168CU64</accession>
<comment type="cofactor">
    <cofactor evidence="14 15">
        <name>Zn(2+)</name>
        <dbReference type="ChEBI" id="CHEBI:29105"/>
    </cofactor>
    <text evidence="14 15">Binds 1 zinc ion per subunit.</text>
</comment>
<evidence type="ECO:0000256" key="7">
    <source>
        <dbReference type="ARBA" id="ARBA00022833"/>
    </source>
</evidence>
<feature type="region of interest" description="Disordered" evidence="16">
    <location>
        <begin position="438"/>
        <end position="457"/>
    </location>
</feature>
<keyword evidence="20" id="KW-1185">Reference proteome</keyword>
<dbReference type="InterPro" id="IPR032456">
    <property type="entry name" value="Peptidase_M48_N"/>
</dbReference>
<feature type="binding site" evidence="14">
    <location>
        <position position="377"/>
    </location>
    <ligand>
        <name>Zn(2+)</name>
        <dbReference type="ChEBI" id="CHEBI:29105"/>
        <note>catalytic</note>
    </ligand>
</feature>
<comment type="caution">
    <text evidence="15">Lacks conserved residue(s) required for the propagation of feature annotation.</text>
</comment>
<comment type="caution">
    <text evidence="19">The sequence shown here is derived from an EMBL/GenBank/DDBJ whole genome shotgun (WGS) entry which is preliminary data.</text>
</comment>
<feature type="transmembrane region" description="Helical" evidence="15">
    <location>
        <begin position="124"/>
        <end position="147"/>
    </location>
</feature>
<dbReference type="VEuPathDB" id="FungiDB:AAP_00660"/>
<evidence type="ECO:0000256" key="11">
    <source>
        <dbReference type="ARBA" id="ARBA00044456"/>
    </source>
</evidence>
<feature type="domain" description="Peptidase M48" evidence="17">
    <location>
        <begin position="233"/>
        <end position="431"/>
    </location>
</feature>
<dbReference type="PANTHER" id="PTHR10120">
    <property type="entry name" value="CAAX PRENYL PROTEASE 1"/>
    <property type="match status" value="1"/>
</dbReference>
<dbReference type="GO" id="GO:0071586">
    <property type="term" value="P:CAAX-box protein processing"/>
    <property type="evidence" value="ECO:0007669"/>
    <property type="project" value="UniProtKB-UniRule"/>
</dbReference>
<evidence type="ECO:0000256" key="13">
    <source>
        <dbReference type="PIRSR" id="PIRSR627057-1"/>
    </source>
</evidence>
<evidence type="ECO:0000259" key="18">
    <source>
        <dbReference type="Pfam" id="PF16491"/>
    </source>
</evidence>
<name>A0A168CU64_9EURO</name>
<keyword evidence="7 14" id="KW-0862">Zinc</keyword>
<dbReference type="Pfam" id="PF16491">
    <property type="entry name" value="Peptidase_M48_N"/>
    <property type="match status" value="1"/>
</dbReference>
<evidence type="ECO:0000256" key="9">
    <source>
        <dbReference type="ARBA" id="ARBA00023049"/>
    </source>
</evidence>
<evidence type="ECO:0000256" key="8">
    <source>
        <dbReference type="ARBA" id="ARBA00022989"/>
    </source>
</evidence>
<keyword evidence="6 15" id="KW-0256">Endoplasmic reticulum</keyword>
<keyword evidence="8 15" id="KW-1133">Transmembrane helix</keyword>
<evidence type="ECO:0000256" key="3">
    <source>
        <dbReference type="ARBA" id="ARBA00022692"/>
    </source>
</evidence>
<organism evidence="19 20">
    <name type="scientific">Ascosphaera apis ARSEF 7405</name>
    <dbReference type="NCBI Taxonomy" id="392613"/>
    <lineage>
        <taxon>Eukaryota</taxon>
        <taxon>Fungi</taxon>
        <taxon>Dikarya</taxon>
        <taxon>Ascomycota</taxon>
        <taxon>Pezizomycotina</taxon>
        <taxon>Eurotiomycetes</taxon>
        <taxon>Eurotiomycetidae</taxon>
        <taxon>Onygenales</taxon>
        <taxon>Ascosphaeraceae</taxon>
        <taxon>Ascosphaera</taxon>
    </lineage>
</organism>
<dbReference type="AlphaFoldDB" id="A0A168CU64"/>
<dbReference type="OrthoDB" id="4199588at2759"/>
<evidence type="ECO:0000259" key="17">
    <source>
        <dbReference type="Pfam" id="PF01435"/>
    </source>
</evidence>
<dbReference type="FunFam" id="3.30.2010.10:FF:000002">
    <property type="entry name" value="CAAX prenyl protease"/>
    <property type="match status" value="1"/>
</dbReference>
<keyword evidence="4 14" id="KW-0479">Metal-binding</keyword>
<feature type="domain" description="CAAX prenyl protease 1 N-terminal" evidence="18">
    <location>
        <begin position="41"/>
        <end position="225"/>
    </location>
</feature>
<comment type="function">
    <text evidence="15">Proteolytically removes the C-terminal three residues of farnesylated proteins.</text>
</comment>
<protein>
    <recommendedName>
        <fullName evidence="15">CAAX prenyl protease</fullName>
        <ecNumber evidence="15">3.4.24.84</ecNumber>
    </recommendedName>
</protein>
<feature type="active site" description="Proton donor" evidence="13">
    <location>
        <position position="381"/>
    </location>
</feature>
<keyword evidence="9 15" id="KW-0482">Metalloprotease</keyword>
<keyword evidence="10 15" id="KW-0472">Membrane</keyword>
<dbReference type="EC" id="3.4.24.84" evidence="15"/>
<keyword evidence="2 15" id="KW-0645">Protease</keyword>
<feature type="active site" evidence="13">
    <location>
        <position position="299"/>
    </location>
</feature>
<dbReference type="GO" id="GO:0046872">
    <property type="term" value="F:metal ion binding"/>
    <property type="evidence" value="ECO:0007669"/>
    <property type="project" value="UniProtKB-UniRule"/>
</dbReference>
<feature type="binding site" evidence="14">
    <location>
        <position position="298"/>
    </location>
    <ligand>
        <name>Zn(2+)</name>
        <dbReference type="ChEBI" id="CHEBI:29105"/>
        <note>catalytic</note>
    </ligand>
</feature>
<evidence type="ECO:0000256" key="14">
    <source>
        <dbReference type="PIRSR" id="PIRSR627057-2"/>
    </source>
</evidence>
<evidence type="ECO:0000256" key="4">
    <source>
        <dbReference type="ARBA" id="ARBA00022723"/>
    </source>
</evidence>
<evidence type="ECO:0000256" key="15">
    <source>
        <dbReference type="RuleBase" id="RU366005"/>
    </source>
</evidence>
<feature type="transmembrane region" description="Helical" evidence="15">
    <location>
        <begin position="196"/>
        <end position="219"/>
    </location>
</feature>
<evidence type="ECO:0000256" key="5">
    <source>
        <dbReference type="ARBA" id="ARBA00022801"/>
    </source>
</evidence>
<dbReference type="Gene3D" id="3.30.2010.10">
    <property type="entry name" value="Metalloproteases ('zincins'), catalytic domain"/>
    <property type="match status" value="1"/>
</dbReference>
<evidence type="ECO:0000256" key="16">
    <source>
        <dbReference type="SAM" id="MobiDB-lite"/>
    </source>
</evidence>
<reference evidence="19 20" key="1">
    <citation type="journal article" date="2016" name="Genome Biol. Evol.">
        <title>Divergent and convergent evolution of fungal pathogenicity.</title>
        <authorList>
            <person name="Shang Y."/>
            <person name="Xiao G."/>
            <person name="Zheng P."/>
            <person name="Cen K."/>
            <person name="Zhan S."/>
            <person name="Wang C."/>
        </authorList>
    </citation>
    <scope>NUCLEOTIDE SEQUENCE [LARGE SCALE GENOMIC DNA]</scope>
    <source>
        <strain evidence="19 20">ARSEF 7405</strain>
    </source>
</reference>
<dbReference type="CDD" id="cd07343">
    <property type="entry name" value="M48A_Zmpste24p_like"/>
    <property type="match status" value="1"/>
</dbReference>
<gene>
    <name evidence="19" type="ORF">AAP_00660</name>
</gene>